<gene>
    <name evidence="1" type="ORF">EK21DRAFT_116224</name>
</gene>
<proteinExistence type="predicted"/>
<evidence type="ECO:0000313" key="2">
    <source>
        <dbReference type="Proteomes" id="UP000799777"/>
    </source>
</evidence>
<name>A0A9P4LJF5_9PLEO</name>
<reference evidence="1" key="1">
    <citation type="journal article" date="2020" name="Stud. Mycol.">
        <title>101 Dothideomycetes genomes: a test case for predicting lifestyles and emergence of pathogens.</title>
        <authorList>
            <person name="Haridas S."/>
            <person name="Albert R."/>
            <person name="Binder M."/>
            <person name="Bloem J."/>
            <person name="Labutti K."/>
            <person name="Salamov A."/>
            <person name="Andreopoulos B."/>
            <person name="Baker S."/>
            <person name="Barry K."/>
            <person name="Bills G."/>
            <person name="Bluhm B."/>
            <person name="Cannon C."/>
            <person name="Castanera R."/>
            <person name="Culley D."/>
            <person name="Daum C."/>
            <person name="Ezra D."/>
            <person name="Gonzalez J."/>
            <person name="Henrissat B."/>
            <person name="Kuo A."/>
            <person name="Liang C."/>
            <person name="Lipzen A."/>
            <person name="Lutzoni F."/>
            <person name="Magnuson J."/>
            <person name="Mondo S."/>
            <person name="Nolan M."/>
            <person name="Ohm R."/>
            <person name="Pangilinan J."/>
            <person name="Park H.-J."/>
            <person name="Ramirez L."/>
            <person name="Alfaro M."/>
            <person name="Sun H."/>
            <person name="Tritt A."/>
            <person name="Yoshinaga Y."/>
            <person name="Zwiers L.-H."/>
            <person name="Turgeon B."/>
            <person name="Goodwin S."/>
            <person name="Spatafora J."/>
            <person name="Crous P."/>
            <person name="Grigoriev I."/>
        </authorList>
    </citation>
    <scope>NUCLEOTIDE SEQUENCE</scope>
    <source>
        <strain evidence="1">CBS 110217</strain>
    </source>
</reference>
<dbReference type="OrthoDB" id="4847011at2759"/>
<dbReference type="Proteomes" id="UP000799777">
    <property type="component" value="Unassembled WGS sequence"/>
</dbReference>
<accession>A0A9P4LJF5</accession>
<evidence type="ECO:0000313" key="1">
    <source>
        <dbReference type="EMBL" id="KAF2026024.1"/>
    </source>
</evidence>
<comment type="caution">
    <text evidence="1">The sequence shown here is derived from an EMBL/GenBank/DDBJ whole genome shotgun (WGS) entry which is preliminary data.</text>
</comment>
<protein>
    <submittedName>
        <fullName evidence="1">Uncharacterized protein</fullName>
    </submittedName>
</protein>
<dbReference type="AlphaFoldDB" id="A0A9P4LJF5"/>
<sequence length="102" mass="11090">MIDHQIRLITLFGPITLPRTHISNISITFFDFGDEIFDISSISVFGDINDLGDYTQMEKDAEMPPGGSQVVLGPALMPKGLEVSNIAAQSATSNPDWFACLS</sequence>
<organism evidence="1 2">
    <name type="scientific">Setomelanomma holmii</name>
    <dbReference type="NCBI Taxonomy" id="210430"/>
    <lineage>
        <taxon>Eukaryota</taxon>
        <taxon>Fungi</taxon>
        <taxon>Dikarya</taxon>
        <taxon>Ascomycota</taxon>
        <taxon>Pezizomycotina</taxon>
        <taxon>Dothideomycetes</taxon>
        <taxon>Pleosporomycetidae</taxon>
        <taxon>Pleosporales</taxon>
        <taxon>Pleosporineae</taxon>
        <taxon>Phaeosphaeriaceae</taxon>
        <taxon>Setomelanomma</taxon>
    </lineage>
</organism>
<dbReference type="EMBL" id="ML978251">
    <property type="protein sequence ID" value="KAF2026024.1"/>
    <property type="molecule type" value="Genomic_DNA"/>
</dbReference>
<keyword evidence="2" id="KW-1185">Reference proteome</keyword>